<keyword evidence="5" id="KW-1185">Reference proteome</keyword>
<dbReference type="SMART" id="SM00060">
    <property type="entry name" value="FN3"/>
    <property type="match status" value="5"/>
</dbReference>
<organism evidence="5 6">
    <name type="scientific">Branchiostoma floridae</name>
    <name type="common">Florida lancelet</name>
    <name type="synonym">Amphioxus</name>
    <dbReference type="NCBI Taxonomy" id="7739"/>
    <lineage>
        <taxon>Eukaryota</taxon>
        <taxon>Metazoa</taxon>
        <taxon>Chordata</taxon>
        <taxon>Cephalochordata</taxon>
        <taxon>Leptocardii</taxon>
        <taxon>Amphioxiformes</taxon>
        <taxon>Branchiostomatidae</taxon>
        <taxon>Branchiostoma</taxon>
    </lineage>
</organism>
<feature type="compositionally biased region" description="Low complexity" evidence="3">
    <location>
        <begin position="455"/>
        <end position="464"/>
    </location>
</feature>
<feature type="domain" description="Fibronectin type-III" evidence="4">
    <location>
        <begin position="214"/>
        <end position="312"/>
    </location>
</feature>
<dbReference type="PANTHER" id="PTHR46957">
    <property type="entry name" value="CYTOKINE RECEPTOR"/>
    <property type="match status" value="1"/>
</dbReference>
<dbReference type="GeneID" id="118422005"/>
<sequence length="479" mass="52580">MPVFIQVQPAAPELVSAVALDSSSVNISWVATDDGNSSTLYYQVEYKLSDAPAYTPLPDRIPAAGPTGWFVIGDLEPAVSYYFQVRAWNIIGASAPGNALEVQTFASNPSEPRNLQVPYKNSTAVQLSWERPQQRNGDVRVYELQYRDQNSQDFDSIEVVSTSPTTTQLVVNLWPLTFYHFRVRAATVWNGERLWGNYSSFLQVQTSPGAPFAAPQNVQATANSSDTILVEWQEIPFNMQNGVITSYTLRYKRTDNSEDWRTKTLGRPVTSTFLSDLKPWREYRIEVQGRNAQGSGPFSDPALAKTFQSAPTGAPTDVSIVGVSPTSIQVTWQPVSAEFQNGVIGGYRLKLDGRDHMFVSGAENRAVTIGGLRPWTEYLVEVAAVNVALNVTGLYSAARSGRTLEDVPGPISGLTAEVLSFSAVRLSWQPPTMPNGLIIGYIVSYIPVGRHFPTTQKPTTVQTTERAQNGTEEEPTGAI</sequence>
<name>A0A9J7N098_BRAFL</name>
<protein>
    <submittedName>
        <fullName evidence="6">Receptor-type tyrosine-protein phosphatase F-like</fullName>
    </submittedName>
</protein>
<evidence type="ECO:0000259" key="4">
    <source>
        <dbReference type="PROSITE" id="PS50853"/>
    </source>
</evidence>
<dbReference type="GO" id="GO:0016020">
    <property type="term" value="C:membrane"/>
    <property type="evidence" value="ECO:0007669"/>
    <property type="project" value="UniProtKB-SubCell"/>
</dbReference>
<comment type="subcellular location">
    <subcellularLocation>
        <location evidence="1">Membrane</location>
        <topology evidence="1">Single-pass type I membrane protein</topology>
    </subcellularLocation>
</comment>
<gene>
    <name evidence="6" type="primary">LOC118422005</name>
</gene>
<evidence type="ECO:0000256" key="1">
    <source>
        <dbReference type="ARBA" id="ARBA00004479"/>
    </source>
</evidence>
<dbReference type="RefSeq" id="XP_035685400.1">
    <property type="nucleotide sequence ID" value="XM_035829507.1"/>
</dbReference>
<dbReference type="AlphaFoldDB" id="A0A9J7N098"/>
<dbReference type="Gene3D" id="2.60.40.10">
    <property type="entry name" value="Immunoglobulins"/>
    <property type="match status" value="5"/>
</dbReference>
<feature type="domain" description="Fibronectin type-III" evidence="4">
    <location>
        <begin position="410"/>
        <end position="479"/>
    </location>
</feature>
<feature type="domain" description="Fibronectin type-III" evidence="4">
    <location>
        <begin position="314"/>
        <end position="406"/>
    </location>
</feature>
<evidence type="ECO:0000313" key="5">
    <source>
        <dbReference type="Proteomes" id="UP000001554"/>
    </source>
</evidence>
<proteinExistence type="predicted"/>
<dbReference type="OrthoDB" id="428111at2759"/>
<evidence type="ECO:0000313" key="6">
    <source>
        <dbReference type="RefSeq" id="XP_035685400.1"/>
    </source>
</evidence>
<dbReference type="PANTHER" id="PTHR46957:SF6">
    <property type="entry name" value="PROTEIN-TYROSINE-PHOSPHATASE"/>
    <property type="match status" value="1"/>
</dbReference>
<evidence type="ECO:0000256" key="3">
    <source>
        <dbReference type="SAM" id="MobiDB-lite"/>
    </source>
</evidence>
<dbReference type="Pfam" id="PF00041">
    <property type="entry name" value="fn3"/>
    <property type="match status" value="4"/>
</dbReference>
<dbReference type="PROSITE" id="PS50853">
    <property type="entry name" value="FN3"/>
    <property type="match status" value="5"/>
</dbReference>
<evidence type="ECO:0000256" key="2">
    <source>
        <dbReference type="ARBA" id="ARBA00022737"/>
    </source>
</evidence>
<dbReference type="InterPro" id="IPR036116">
    <property type="entry name" value="FN3_sf"/>
</dbReference>
<feature type="region of interest" description="Disordered" evidence="3">
    <location>
        <begin position="455"/>
        <end position="479"/>
    </location>
</feature>
<dbReference type="InterPro" id="IPR050713">
    <property type="entry name" value="RTP_Phos/Ushers"/>
</dbReference>
<feature type="domain" description="Fibronectin type-III" evidence="4">
    <location>
        <begin position="11"/>
        <end position="107"/>
    </location>
</feature>
<dbReference type="KEGG" id="bfo:118422005"/>
<dbReference type="SUPFAM" id="SSF49265">
    <property type="entry name" value="Fibronectin type III"/>
    <property type="match status" value="3"/>
</dbReference>
<reference evidence="5" key="1">
    <citation type="journal article" date="2020" name="Nat. Ecol. Evol.">
        <title>Deeply conserved synteny resolves early events in vertebrate evolution.</title>
        <authorList>
            <person name="Simakov O."/>
            <person name="Marletaz F."/>
            <person name="Yue J.X."/>
            <person name="O'Connell B."/>
            <person name="Jenkins J."/>
            <person name="Brandt A."/>
            <person name="Calef R."/>
            <person name="Tung C.H."/>
            <person name="Huang T.K."/>
            <person name="Schmutz J."/>
            <person name="Satoh N."/>
            <person name="Yu J.K."/>
            <person name="Putnam N.H."/>
            <person name="Green R.E."/>
            <person name="Rokhsar D.S."/>
        </authorList>
    </citation>
    <scope>NUCLEOTIDE SEQUENCE [LARGE SCALE GENOMIC DNA]</scope>
    <source>
        <strain evidence="5">S238N-H82</strain>
    </source>
</reference>
<dbReference type="FunFam" id="2.60.40.10:FF:000028">
    <property type="entry name" value="Neuronal cell adhesion molecule"/>
    <property type="match status" value="1"/>
</dbReference>
<dbReference type="Proteomes" id="UP000001554">
    <property type="component" value="Chromosome 8"/>
</dbReference>
<dbReference type="InterPro" id="IPR003961">
    <property type="entry name" value="FN3_dom"/>
</dbReference>
<reference evidence="6" key="2">
    <citation type="submission" date="2025-08" db="UniProtKB">
        <authorList>
            <consortium name="RefSeq"/>
        </authorList>
    </citation>
    <scope>IDENTIFICATION</scope>
    <source>
        <strain evidence="6">S238N-H82</strain>
        <tissue evidence="6">Testes</tissue>
    </source>
</reference>
<dbReference type="CDD" id="cd00063">
    <property type="entry name" value="FN3"/>
    <property type="match status" value="5"/>
</dbReference>
<feature type="domain" description="Fibronectin type-III" evidence="4">
    <location>
        <begin position="111"/>
        <end position="209"/>
    </location>
</feature>
<keyword evidence="2" id="KW-0677">Repeat</keyword>
<accession>A0A9J7N098</accession>
<dbReference type="InterPro" id="IPR013783">
    <property type="entry name" value="Ig-like_fold"/>
</dbReference>
<dbReference type="OMA" id="KATCINI"/>